<feature type="domain" description="FAD/NAD(P)-binding" evidence="1">
    <location>
        <begin position="154"/>
        <end position="452"/>
    </location>
</feature>
<keyword evidence="3" id="KW-0560">Oxidoreductase</keyword>
<evidence type="ECO:0000313" key="4">
    <source>
        <dbReference type="Proteomes" id="UP000094609"/>
    </source>
</evidence>
<dbReference type="InterPro" id="IPR009051">
    <property type="entry name" value="Helical_ferredxn"/>
</dbReference>
<sequence length="474" mass="52988">MREYKTIAKAYPRKRPAEERVEDYYPIYHNFEESEANAQASRCLQCPIDLLRGLESEFTFCRTGCPLNNNIPRWLKKTYEHDYLSAFELSNARSPFPEILGRVCPKKGLCESSCTLEKTEYHAVSIGNVEVFLNEKAYEQGAIPDYGQAEGRKFKVAVVGSGPASLSCATFLLRSNIEVELYERENRVGGLLMYGIPNFKLPKSVILRRFEWMKEAGMKVHLSTEVGKDVSLSELQEKFDAVFLGLGVPKGRSADMENEDANGVHQVMTLLTQTQKNIFDHALQKSVLRNKHVVVIGGGDSAMDALRTAIRHKAKSVTCVYRRGEESMPGSRGEVINAKEEGVQFIFNALPKKALVDDEHRVVGLEIMETYTDENKRLQTKPHSVQTLPADSIILALGFEAKHFSFYDELNLAVGRSNTLIVDENKETSHPFIFAGGDVVRGANLVVNAALDGRTAAVAIARKLGVLEDQKLYM</sequence>
<organism evidence="3 4">
    <name type="scientific">Sulfurospirillum halorespirans DSM 13726</name>
    <dbReference type="NCBI Taxonomy" id="1193502"/>
    <lineage>
        <taxon>Bacteria</taxon>
        <taxon>Pseudomonadati</taxon>
        <taxon>Campylobacterota</taxon>
        <taxon>Epsilonproteobacteria</taxon>
        <taxon>Campylobacterales</taxon>
        <taxon>Sulfurospirillaceae</taxon>
        <taxon>Sulfurospirillum</taxon>
    </lineage>
</organism>
<dbReference type="InterPro" id="IPR023753">
    <property type="entry name" value="FAD/NAD-binding_dom"/>
</dbReference>
<protein>
    <submittedName>
        <fullName evidence="3">Oxidoreductase, glutamate synthase [NADPH] small chain-like protein</fullName>
        <ecNumber evidence="3">1.4.1.13</ecNumber>
    </submittedName>
</protein>
<dbReference type="InterPro" id="IPR028261">
    <property type="entry name" value="DPD_II"/>
</dbReference>
<gene>
    <name evidence="3" type="ORF">SHALO_1291</name>
</gene>
<evidence type="ECO:0000259" key="1">
    <source>
        <dbReference type="Pfam" id="PF07992"/>
    </source>
</evidence>
<proteinExistence type="predicted"/>
<feature type="domain" description="Dihydroprymidine dehydrogenase" evidence="2">
    <location>
        <begin position="22"/>
        <end position="141"/>
    </location>
</feature>
<dbReference type="InterPro" id="IPR036188">
    <property type="entry name" value="FAD/NAD-bd_sf"/>
</dbReference>
<dbReference type="SUPFAM" id="SSF51971">
    <property type="entry name" value="Nucleotide-binding domain"/>
    <property type="match status" value="2"/>
</dbReference>
<dbReference type="PANTHER" id="PTHR42783:SF3">
    <property type="entry name" value="GLUTAMATE SYNTHASE [NADPH] SMALL CHAIN-RELATED"/>
    <property type="match status" value="1"/>
</dbReference>
<accession>A0A1D7TJ77</accession>
<dbReference type="Gene3D" id="1.10.1060.10">
    <property type="entry name" value="Alpha-helical ferredoxin"/>
    <property type="match status" value="1"/>
</dbReference>
<dbReference type="Proteomes" id="UP000094609">
    <property type="component" value="Chromosome"/>
</dbReference>
<dbReference type="EC" id="1.4.1.13" evidence="3"/>
<dbReference type="STRING" id="1193502.SHALO_1291"/>
<dbReference type="GO" id="GO:0051536">
    <property type="term" value="F:iron-sulfur cluster binding"/>
    <property type="evidence" value="ECO:0007669"/>
    <property type="project" value="InterPro"/>
</dbReference>
<dbReference type="SUPFAM" id="SSF46548">
    <property type="entry name" value="alpha-helical ferredoxin"/>
    <property type="match status" value="1"/>
</dbReference>
<dbReference type="PANTHER" id="PTHR42783">
    <property type="entry name" value="GLUTAMATE SYNTHASE [NADPH] SMALL CHAIN"/>
    <property type="match status" value="1"/>
</dbReference>
<dbReference type="Gene3D" id="3.50.50.60">
    <property type="entry name" value="FAD/NAD(P)-binding domain"/>
    <property type="match status" value="2"/>
</dbReference>
<dbReference type="PRINTS" id="PR00419">
    <property type="entry name" value="ADXRDTASE"/>
</dbReference>
<evidence type="ECO:0000259" key="2">
    <source>
        <dbReference type="Pfam" id="PF14691"/>
    </source>
</evidence>
<name>A0A1D7TJ77_9BACT</name>
<dbReference type="AlphaFoldDB" id="A0A1D7TJ77"/>
<dbReference type="EMBL" id="CP017111">
    <property type="protein sequence ID" value="AOO65069.1"/>
    <property type="molecule type" value="Genomic_DNA"/>
</dbReference>
<dbReference type="PATRIC" id="fig|1193502.14.peg.1311"/>
<keyword evidence="4" id="KW-1185">Reference proteome</keyword>
<dbReference type="Pfam" id="PF14691">
    <property type="entry name" value="Fer4_20"/>
    <property type="match status" value="1"/>
</dbReference>
<dbReference type="Pfam" id="PF07992">
    <property type="entry name" value="Pyr_redox_2"/>
    <property type="match status" value="1"/>
</dbReference>
<dbReference type="RefSeq" id="WP_069477883.1">
    <property type="nucleotide sequence ID" value="NZ_CP017111.1"/>
</dbReference>
<evidence type="ECO:0000313" key="3">
    <source>
        <dbReference type="EMBL" id="AOO65069.1"/>
    </source>
</evidence>
<dbReference type="GO" id="GO:0004355">
    <property type="term" value="F:glutamate synthase (NADPH) activity"/>
    <property type="evidence" value="ECO:0007669"/>
    <property type="project" value="UniProtKB-EC"/>
</dbReference>
<reference evidence="4" key="1">
    <citation type="submission" date="2016-08" db="EMBL/GenBank/DDBJ databases">
        <title>Complete genome sequence of the organohalide-respiring Epsilonproteobacterium Sulfurospirillum halorespirans.</title>
        <authorList>
            <person name="Goris T."/>
            <person name="Zimmermann J."/>
            <person name="Schenz B."/>
            <person name="Lemos M."/>
            <person name="Hackermueller J."/>
            <person name="Diekert G."/>
        </authorList>
    </citation>
    <scope>NUCLEOTIDE SEQUENCE [LARGE SCALE GENOMIC DNA]</scope>
    <source>
        <strain>DSM 13726</strain>
        <strain evidence="4">PCE-M2</strain>
    </source>
</reference>
<dbReference type="KEGG" id="shal:SHALO_1291"/>